<dbReference type="Gene3D" id="3.40.109.10">
    <property type="entry name" value="NADH Oxidase"/>
    <property type="match status" value="1"/>
</dbReference>
<keyword evidence="2" id="KW-0560">Oxidoreductase</keyword>
<comment type="similarity">
    <text evidence="1">Belongs to the nitroreductase family.</text>
</comment>
<organism evidence="4 5">
    <name type="scientific">Candidatus Scatosoma pullistercoris</name>
    <dbReference type="NCBI Taxonomy" id="2840934"/>
    <lineage>
        <taxon>Bacteria</taxon>
        <taxon>Bacillati</taxon>
        <taxon>Bacillota</taxon>
        <taxon>Clostridia</taxon>
        <taxon>Candidatus Scatosoma</taxon>
    </lineage>
</organism>
<evidence type="ECO:0000256" key="2">
    <source>
        <dbReference type="ARBA" id="ARBA00023002"/>
    </source>
</evidence>
<sequence length="177" mass="19309">MTSEQLRELYLTRQSCRSFSDKPVTKEQIREICSLAGLAPSACNLQPWQVCAVTGDKLPVVKALLKARGKAPFVDDAPAILVIAEDARVSRATNPALSYFAPYDAGEFTAYLVLAAKAAGLDTCILGWHDEPELREKLGLPEGISVPYVIALGYASGGYETRKKIRKAEEEILSFCD</sequence>
<gene>
    <name evidence="4" type="ORF">IAC57_05345</name>
</gene>
<dbReference type="CDD" id="cd02062">
    <property type="entry name" value="Nitro_FMN_reductase"/>
    <property type="match status" value="1"/>
</dbReference>
<dbReference type="InterPro" id="IPR000415">
    <property type="entry name" value="Nitroreductase-like"/>
</dbReference>
<dbReference type="EMBL" id="DVMZ01000142">
    <property type="protein sequence ID" value="HIU59512.1"/>
    <property type="molecule type" value="Genomic_DNA"/>
</dbReference>
<dbReference type="InterPro" id="IPR029479">
    <property type="entry name" value="Nitroreductase"/>
</dbReference>
<evidence type="ECO:0000313" key="4">
    <source>
        <dbReference type="EMBL" id="HIU59512.1"/>
    </source>
</evidence>
<evidence type="ECO:0000313" key="5">
    <source>
        <dbReference type="Proteomes" id="UP000824081"/>
    </source>
</evidence>
<comment type="caution">
    <text evidence="4">The sequence shown here is derived from an EMBL/GenBank/DDBJ whole genome shotgun (WGS) entry which is preliminary data.</text>
</comment>
<dbReference type="PANTHER" id="PTHR43673">
    <property type="entry name" value="NAD(P)H NITROREDUCTASE YDGI-RELATED"/>
    <property type="match status" value="1"/>
</dbReference>
<name>A0A9D1SH59_9FIRM</name>
<evidence type="ECO:0000256" key="1">
    <source>
        <dbReference type="ARBA" id="ARBA00007118"/>
    </source>
</evidence>
<reference evidence="4" key="1">
    <citation type="submission" date="2020-10" db="EMBL/GenBank/DDBJ databases">
        <authorList>
            <person name="Gilroy R."/>
        </authorList>
    </citation>
    <scope>NUCLEOTIDE SEQUENCE</scope>
    <source>
        <strain evidence="4">11687</strain>
    </source>
</reference>
<dbReference type="Proteomes" id="UP000824081">
    <property type="component" value="Unassembled WGS sequence"/>
</dbReference>
<dbReference type="PANTHER" id="PTHR43673:SF10">
    <property type="entry name" value="NADH DEHYDROGENASE_NAD(P)H NITROREDUCTASE XCC3605-RELATED"/>
    <property type="match status" value="1"/>
</dbReference>
<feature type="domain" description="Nitroreductase" evidence="3">
    <location>
        <begin position="67"/>
        <end position="154"/>
    </location>
</feature>
<reference evidence="4" key="2">
    <citation type="journal article" date="2021" name="PeerJ">
        <title>Extensive microbial diversity within the chicken gut microbiome revealed by metagenomics and culture.</title>
        <authorList>
            <person name="Gilroy R."/>
            <person name="Ravi A."/>
            <person name="Getino M."/>
            <person name="Pursley I."/>
            <person name="Horton D.L."/>
            <person name="Alikhan N.F."/>
            <person name="Baker D."/>
            <person name="Gharbi K."/>
            <person name="Hall N."/>
            <person name="Watson M."/>
            <person name="Adriaenssens E.M."/>
            <person name="Foster-Nyarko E."/>
            <person name="Jarju S."/>
            <person name="Secka A."/>
            <person name="Antonio M."/>
            <person name="Oren A."/>
            <person name="Chaudhuri R.R."/>
            <person name="La Ragione R."/>
            <person name="Hildebrand F."/>
            <person name="Pallen M.J."/>
        </authorList>
    </citation>
    <scope>NUCLEOTIDE SEQUENCE</scope>
    <source>
        <strain evidence="4">11687</strain>
    </source>
</reference>
<feature type="domain" description="Nitroreductase" evidence="3">
    <location>
        <begin position="12"/>
        <end position="57"/>
    </location>
</feature>
<accession>A0A9D1SH59</accession>
<evidence type="ECO:0000259" key="3">
    <source>
        <dbReference type="Pfam" id="PF00881"/>
    </source>
</evidence>
<dbReference type="AlphaFoldDB" id="A0A9D1SH59"/>
<dbReference type="GO" id="GO:0016491">
    <property type="term" value="F:oxidoreductase activity"/>
    <property type="evidence" value="ECO:0007669"/>
    <property type="project" value="UniProtKB-KW"/>
</dbReference>
<protein>
    <submittedName>
        <fullName evidence="4">Nitroreductase family protein</fullName>
    </submittedName>
</protein>
<dbReference type="SUPFAM" id="SSF55469">
    <property type="entry name" value="FMN-dependent nitroreductase-like"/>
    <property type="match status" value="1"/>
</dbReference>
<proteinExistence type="inferred from homology"/>
<dbReference type="Pfam" id="PF00881">
    <property type="entry name" value="Nitroreductase"/>
    <property type="match status" value="2"/>
</dbReference>